<dbReference type="AlphaFoldDB" id="A0A1T4TIW5"/>
<dbReference type="Gene3D" id="1.20.58.430">
    <property type="entry name" value="Type IV secretion system, VirB5-domain"/>
    <property type="match status" value="1"/>
</dbReference>
<proteinExistence type="predicted"/>
<evidence type="ECO:0000256" key="2">
    <source>
        <dbReference type="SAM" id="SignalP"/>
    </source>
</evidence>
<dbReference type="InterPro" id="IPR014158">
    <property type="entry name" value="T4SS_VirB5"/>
</dbReference>
<dbReference type="InterPro" id="IPR023220">
    <property type="entry name" value="T4SS_VirB5-domain"/>
</dbReference>
<keyword evidence="1" id="KW-0175">Coiled coil</keyword>
<sequence>MVVAKFFRPARGTALALVMALALHGAPARAQVPVEDAAAYAQLVQQLQQLQQQLQQLQQLYNQAQATYSAITGGRAMDVIAPTLNTIRTSVPDDYANNMVLPSALQAFGDIANGAASVIRQGMQITTFPGNDFYNKEVVRHGDRIAGELAAAQAIYNTAVQRRANLDVLRQKLASTTDQATVLQLNARIASETTQGINDLNQINAMQMMQRSNGDIDQQRALEAEKSTRDTAIQGLRGK</sequence>
<evidence type="ECO:0000256" key="1">
    <source>
        <dbReference type="SAM" id="Coils"/>
    </source>
</evidence>
<keyword evidence="4" id="KW-1185">Reference proteome</keyword>
<accession>A0A1T4TIW5</accession>
<dbReference type="RefSeq" id="WP_085938079.1">
    <property type="nucleotide sequence ID" value="NZ_FUWJ01000019.1"/>
</dbReference>
<gene>
    <name evidence="3" type="ORF">SAMN02745126_06345</name>
</gene>
<protein>
    <submittedName>
        <fullName evidence="3">Type IV secretion system protein</fullName>
    </submittedName>
</protein>
<dbReference type="Pfam" id="PF07996">
    <property type="entry name" value="T4SS"/>
    <property type="match status" value="1"/>
</dbReference>
<name>A0A1T4TIW5_9HYPH</name>
<dbReference type="SUPFAM" id="SSF101082">
    <property type="entry name" value="Typo IV secretion system protein TraC"/>
    <property type="match status" value="1"/>
</dbReference>
<evidence type="ECO:0000313" key="3">
    <source>
        <dbReference type="EMBL" id="SKA40400.1"/>
    </source>
</evidence>
<feature type="signal peptide" evidence="2">
    <location>
        <begin position="1"/>
        <end position="30"/>
    </location>
</feature>
<evidence type="ECO:0000313" key="4">
    <source>
        <dbReference type="Proteomes" id="UP000190092"/>
    </source>
</evidence>
<organism evidence="3 4">
    <name type="scientific">Enhydrobacter aerosaccus</name>
    <dbReference type="NCBI Taxonomy" id="225324"/>
    <lineage>
        <taxon>Bacteria</taxon>
        <taxon>Pseudomonadati</taxon>
        <taxon>Pseudomonadota</taxon>
        <taxon>Alphaproteobacteria</taxon>
        <taxon>Hyphomicrobiales</taxon>
        <taxon>Enhydrobacter</taxon>
    </lineage>
</organism>
<dbReference type="STRING" id="225324.SAMN02745126_06345"/>
<dbReference type="Proteomes" id="UP000190092">
    <property type="component" value="Unassembled WGS sequence"/>
</dbReference>
<feature type="chain" id="PRO_5012662235" evidence="2">
    <location>
        <begin position="31"/>
        <end position="239"/>
    </location>
</feature>
<feature type="coiled-coil region" evidence="1">
    <location>
        <begin position="37"/>
        <end position="67"/>
    </location>
</feature>
<dbReference type="EMBL" id="FUWJ01000019">
    <property type="protein sequence ID" value="SKA40400.1"/>
    <property type="molecule type" value="Genomic_DNA"/>
</dbReference>
<keyword evidence="2" id="KW-0732">Signal</keyword>
<reference evidence="4" key="1">
    <citation type="submission" date="2017-02" db="EMBL/GenBank/DDBJ databases">
        <authorList>
            <person name="Varghese N."/>
            <person name="Submissions S."/>
        </authorList>
    </citation>
    <scope>NUCLEOTIDE SEQUENCE [LARGE SCALE GENOMIC DNA]</scope>
    <source>
        <strain evidence="4">ATCC 27094</strain>
    </source>
</reference>